<accession>A0A9D1FVC9</accession>
<dbReference type="PANTHER" id="PTHR43167">
    <property type="entry name" value="PUTATIVE (AFU_ORTHOLOGUE AFUA_6G01830)-RELATED"/>
    <property type="match status" value="1"/>
</dbReference>
<keyword evidence="3" id="KW-0949">S-adenosyl-L-methionine</keyword>
<evidence type="ECO:0000313" key="4">
    <source>
        <dbReference type="EMBL" id="HIS82166.1"/>
    </source>
</evidence>
<sequence>MIENFDEITQQTLLELEKTQKQFWNVARVTGEFLNLLIRTAKSKNVLELGTSNGYSGIWIAKALKETGGKLTTIEFYEKRIKPARDNFEKCGVLDLITTLEGSAIKILEYMPENEKFDFVFIDANKSETLKYFELIHPHLLTGGILAVDNVLSHEEKVKPFINEINSRPDYENVVLTLPAGLSLARKLR</sequence>
<evidence type="ECO:0000256" key="1">
    <source>
        <dbReference type="ARBA" id="ARBA00022603"/>
    </source>
</evidence>
<evidence type="ECO:0000313" key="5">
    <source>
        <dbReference type="Proteomes" id="UP000824139"/>
    </source>
</evidence>
<dbReference type="Gene3D" id="3.40.50.150">
    <property type="entry name" value="Vaccinia Virus protein VP39"/>
    <property type="match status" value="1"/>
</dbReference>
<dbReference type="SUPFAM" id="SSF53335">
    <property type="entry name" value="S-adenosyl-L-methionine-dependent methyltransferases"/>
    <property type="match status" value="1"/>
</dbReference>
<dbReference type="EMBL" id="DVJO01000022">
    <property type="protein sequence ID" value="HIS82166.1"/>
    <property type="molecule type" value="Genomic_DNA"/>
</dbReference>
<keyword evidence="2" id="KW-0808">Transferase</keyword>
<dbReference type="InterPro" id="IPR002935">
    <property type="entry name" value="SAM_O-MeTrfase"/>
</dbReference>
<dbReference type="GO" id="GO:0008171">
    <property type="term" value="F:O-methyltransferase activity"/>
    <property type="evidence" value="ECO:0007669"/>
    <property type="project" value="InterPro"/>
</dbReference>
<organism evidence="4 5">
    <name type="scientific">Candidatus Scatenecus faecavium</name>
    <dbReference type="NCBI Taxonomy" id="2840915"/>
    <lineage>
        <taxon>Bacteria</taxon>
        <taxon>Candidatus Scatenecus</taxon>
    </lineage>
</organism>
<gene>
    <name evidence="4" type="ORF">IAD41_00965</name>
</gene>
<dbReference type="PANTHER" id="PTHR43167:SF1">
    <property type="entry name" value="PUTATIVE (AFU_ORTHOLOGUE AFUA_6G01830)-RELATED"/>
    <property type="match status" value="1"/>
</dbReference>
<dbReference type="GO" id="GO:0032259">
    <property type="term" value="P:methylation"/>
    <property type="evidence" value="ECO:0007669"/>
    <property type="project" value="UniProtKB-KW"/>
</dbReference>
<keyword evidence="1" id="KW-0489">Methyltransferase</keyword>
<dbReference type="Pfam" id="PF01596">
    <property type="entry name" value="Methyltransf_3"/>
    <property type="match status" value="1"/>
</dbReference>
<dbReference type="CDD" id="cd02440">
    <property type="entry name" value="AdoMet_MTases"/>
    <property type="match status" value="1"/>
</dbReference>
<comment type="caution">
    <text evidence="4">The sequence shown here is derived from an EMBL/GenBank/DDBJ whole genome shotgun (WGS) entry which is preliminary data.</text>
</comment>
<dbReference type="PROSITE" id="PS51682">
    <property type="entry name" value="SAM_OMT_I"/>
    <property type="match status" value="1"/>
</dbReference>
<name>A0A9D1FVC9_9BACT</name>
<dbReference type="AlphaFoldDB" id="A0A9D1FVC9"/>
<reference evidence="4" key="1">
    <citation type="submission" date="2020-10" db="EMBL/GenBank/DDBJ databases">
        <authorList>
            <person name="Gilroy R."/>
        </authorList>
    </citation>
    <scope>NUCLEOTIDE SEQUENCE</scope>
    <source>
        <strain evidence="4">CHK152-2994</strain>
    </source>
</reference>
<reference evidence="4" key="2">
    <citation type="journal article" date="2021" name="PeerJ">
        <title>Extensive microbial diversity within the chicken gut microbiome revealed by metagenomics and culture.</title>
        <authorList>
            <person name="Gilroy R."/>
            <person name="Ravi A."/>
            <person name="Getino M."/>
            <person name="Pursley I."/>
            <person name="Horton D.L."/>
            <person name="Alikhan N.F."/>
            <person name="Baker D."/>
            <person name="Gharbi K."/>
            <person name="Hall N."/>
            <person name="Watson M."/>
            <person name="Adriaenssens E.M."/>
            <person name="Foster-Nyarko E."/>
            <person name="Jarju S."/>
            <person name="Secka A."/>
            <person name="Antonio M."/>
            <person name="Oren A."/>
            <person name="Chaudhuri R.R."/>
            <person name="La Ragione R."/>
            <person name="Hildebrand F."/>
            <person name="Pallen M.J."/>
        </authorList>
    </citation>
    <scope>NUCLEOTIDE SEQUENCE</scope>
    <source>
        <strain evidence="4">CHK152-2994</strain>
    </source>
</reference>
<proteinExistence type="predicted"/>
<evidence type="ECO:0000256" key="3">
    <source>
        <dbReference type="ARBA" id="ARBA00022691"/>
    </source>
</evidence>
<dbReference type="InterPro" id="IPR029063">
    <property type="entry name" value="SAM-dependent_MTases_sf"/>
</dbReference>
<dbReference type="Proteomes" id="UP000824139">
    <property type="component" value="Unassembled WGS sequence"/>
</dbReference>
<protein>
    <submittedName>
        <fullName evidence="4">O-methyltransferase</fullName>
    </submittedName>
</protein>
<evidence type="ECO:0000256" key="2">
    <source>
        <dbReference type="ARBA" id="ARBA00022679"/>
    </source>
</evidence>